<proteinExistence type="predicted"/>
<evidence type="ECO:0000313" key="4">
    <source>
        <dbReference type="Proteomes" id="UP001500027"/>
    </source>
</evidence>
<dbReference type="RefSeq" id="WP_139001932.1">
    <property type="nucleotide sequence ID" value="NZ_BAABAV010000001.1"/>
</dbReference>
<keyword evidence="1" id="KW-0732">Signal</keyword>
<evidence type="ECO:0000313" key="3">
    <source>
        <dbReference type="EMBL" id="GAA4268084.1"/>
    </source>
</evidence>
<evidence type="ECO:0000256" key="1">
    <source>
        <dbReference type="ARBA" id="ARBA00022729"/>
    </source>
</evidence>
<organism evidence="3 4">
    <name type="scientific">Hyunsoonleella aestuarii</name>
    <dbReference type="NCBI Taxonomy" id="912802"/>
    <lineage>
        <taxon>Bacteria</taxon>
        <taxon>Pseudomonadati</taxon>
        <taxon>Bacteroidota</taxon>
        <taxon>Flavobacteriia</taxon>
        <taxon>Flavobacteriales</taxon>
        <taxon>Flavobacteriaceae</taxon>
    </lineage>
</organism>
<dbReference type="InterPro" id="IPR010262">
    <property type="entry name" value="Arylsulfotransferase_bact"/>
</dbReference>
<dbReference type="EMBL" id="BAABAV010000001">
    <property type="protein sequence ID" value="GAA4268084.1"/>
    <property type="molecule type" value="Genomic_DNA"/>
</dbReference>
<dbReference type="InterPro" id="IPR053143">
    <property type="entry name" value="Arylsulfate_ST"/>
</dbReference>
<dbReference type="Pfam" id="PF18962">
    <property type="entry name" value="Por_Secre_tail"/>
    <property type="match status" value="1"/>
</dbReference>
<reference evidence="4" key="1">
    <citation type="journal article" date="2019" name="Int. J. Syst. Evol. Microbiol.">
        <title>The Global Catalogue of Microorganisms (GCM) 10K type strain sequencing project: providing services to taxonomists for standard genome sequencing and annotation.</title>
        <authorList>
            <consortium name="The Broad Institute Genomics Platform"/>
            <consortium name="The Broad Institute Genome Sequencing Center for Infectious Disease"/>
            <person name="Wu L."/>
            <person name="Ma J."/>
        </authorList>
    </citation>
    <scope>NUCLEOTIDE SEQUENCE [LARGE SCALE GENOMIC DNA]</scope>
    <source>
        <strain evidence="4">JCM 17452</strain>
    </source>
</reference>
<dbReference type="Pfam" id="PF05935">
    <property type="entry name" value="Arylsulfotrans"/>
    <property type="match status" value="1"/>
</dbReference>
<keyword evidence="4" id="KW-1185">Reference proteome</keyword>
<protein>
    <recommendedName>
        <fullName evidence="2">Secretion system C-terminal sorting domain-containing protein</fullName>
    </recommendedName>
</protein>
<dbReference type="InterPro" id="IPR026444">
    <property type="entry name" value="Secre_tail"/>
</dbReference>
<dbReference type="PANTHER" id="PTHR35340">
    <property type="entry name" value="PQQ ENZYME REPEAT PROTEIN-RELATED"/>
    <property type="match status" value="1"/>
</dbReference>
<comment type="caution">
    <text evidence="3">The sequence shown here is derived from an EMBL/GenBank/DDBJ whole genome shotgun (WGS) entry which is preliminary data.</text>
</comment>
<sequence length="552" mass="62086">MITLISILKNSTCNLIILFLSVNFICSQNTVGVISNTTDSFDGYTLFTAQTETYLINNCGQVINQWSSQYPPGNAVYLLENGNLLRAAKIDNPTIDFGGTGGRIELFDWDGSLIWEYEYNSDEVRQHHDIFPMPNGNILILAVKVMSNADAIQAGRDPNTLSETVLYNEQIIEIQPTGTNTGNIIWEWNIQDHFIQDLFADKDNYGVVEENPQLLDINYLGMSQGNANWMHINSMQYYDALDQIVLSSRLLNEFYIIDHSTSTSEAASHSGGIYGKGGDLLYRWGNPQSYKQGGSQDQKLFGQHFPHFIPNGLNDAGKIILYNNGFDRSPSFSEVFIIDPMTDAPGFYSYTQDAAYGPLNIDYSYIDPDDSTNFYSAILSSAQRLPNGNILICEGTKGRLFEIDNNDEVKWEYINPVTRTGTISQGTNPLGKGNALFRALKYDKDYPAFNQKDLSPGESIESPTNIDACLSLSMPNNKYLNLNIYPNPIEDYIQFKSSEPVTKFRIYSILGEKIKTAKVNNKKIDISTLQSGIYIIELIFANRIVKRKFVKK</sequence>
<dbReference type="NCBIfam" id="TIGR04183">
    <property type="entry name" value="Por_Secre_tail"/>
    <property type="match status" value="1"/>
</dbReference>
<name>A0ABP8E7E3_9FLAO</name>
<accession>A0ABP8E7E3</accession>
<evidence type="ECO:0000259" key="2">
    <source>
        <dbReference type="Pfam" id="PF18962"/>
    </source>
</evidence>
<dbReference type="PANTHER" id="PTHR35340:SF5">
    <property type="entry name" value="ASST-DOMAIN-CONTAINING PROTEIN"/>
    <property type="match status" value="1"/>
</dbReference>
<gene>
    <name evidence="3" type="ORF">GCM10022257_01850</name>
</gene>
<feature type="domain" description="Secretion system C-terminal sorting" evidence="2">
    <location>
        <begin position="484"/>
        <end position="549"/>
    </location>
</feature>
<dbReference type="Proteomes" id="UP001500027">
    <property type="component" value="Unassembled WGS sequence"/>
</dbReference>